<dbReference type="SUPFAM" id="SSF52413">
    <property type="entry name" value="UDP-glucose/GDP-mannose dehydrogenase C-terminal domain"/>
    <property type="match status" value="1"/>
</dbReference>
<comment type="pathway">
    <text evidence="1">Nucleotide-sugar biosynthesis; UDP-alpha-D-glucuronate biosynthesis; UDP-alpha-D-glucuronate from UDP-alpha-D-glucose: step 1/1.</text>
</comment>
<keyword evidence="14" id="KW-1185">Reference proteome</keyword>
<evidence type="ECO:0000313" key="13">
    <source>
        <dbReference type="EMBL" id="GGF38508.1"/>
    </source>
</evidence>
<dbReference type="PANTHER" id="PTHR43750:SF3">
    <property type="entry name" value="UDP-GLUCOSE 6-DEHYDROGENASE TUAD"/>
    <property type="match status" value="1"/>
</dbReference>
<dbReference type="PANTHER" id="PTHR43750">
    <property type="entry name" value="UDP-GLUCOSE 6-DEHYDROGENASE TUAD"/>
    <property type="match status" value="1"/>
</dbReference>
<dbReference type="Pfam" id="PF00984">
    <property type="entry name" value="UDPG_MGDP_dh"/>
    <property type="match status" value="1"/>
</dbReference>
<name>A0A8J3E5T7_9PROT</name>
<feature type="binding site" evidence="10">
    <location>
        <begin position="258"/>
        <end position="262"/>
    </location>
    <ligand>
        <name>substrate</name>
    </ligand>
</feature>
<dbReference type="Pfam" id="PF03720">
    <property type="entry name" value="UDPG_MGDP_dh_C"/>
    <property type="match status" value="1"/>
</dbReference>
<evidence type="ECO:0000256" key="9">
    <source>
        <dbReference type="PIRSR" id="PIRSR500134-1"/>
    </source>
</evidence>
<accession>A0A8J3E5T7</accession>
<feature type="binding site" evidence="10">
    <location>
        <position position="266"/>
    </location>
    <ligand>
        <name>substrate</name>
    </ligand>
</feature>
<dbReference type="InterPro" id="IPR008927">
    <property type="entry name" value="6-PGluconate_DH-like_C_sf"/>
</dbReference>
<feature type="binding site" evidence="11">
    <location>
        <position position="159"/>
    </location>
    <ligand>
        <name>NAD(+)</name>
        <dbReference type="ChEBI" id="CHEBI:57540"/>
    </ligand>
</feature>
<evidence type="ECO:0000256" key="3">
    <source>
        <dbReference type="ARBA" id="ARBA00012954"/>
    </source>
</evidence>
<feature type="binding site" evidence="11">
    <location>
        <position position="272"/>
    </location>
    <ligand>
        <name>NAD(+)</name>
        <dbReference type="ChEBI" id="CHEBI:57540"/>
    </ligand>
</feature>
<dbReference type="InterPro" id="IPR014026">
    <property type="entry name" value="UDP-Glc/GDP-Man_DH_dimer"/>
</dbReference>
<evidence type="ECO:0000256" key="11">
    <source>
        <dbReference type="PIRSR" id="PIRSR500134-3"/>
    </source>
</evidence>
<feature type="domain" description="UDP-glucose/GDP-mannose dehydrogenase C-terminal" evidence="12">
    <location>
        <begin position="323"/>
        <end position="424"/>
    </location>
</feature>
<comment type="catalytic activity">
    <reaction evidence="7 8">
        <text>UDP-alpha-D-glucose + 2 NAD(+) + H2O = UDP-alpha-D-glucuronate + 2 NADH + 3 H(+)</text>
        <dbReference type="Rhea" id="RHEA:23596"/>
        <dbReference type="ChEBI" id="CHEBI:15377"/>
        <dbReference type="ChEBI" id="CHEBI:15378"/>
        <dbReference type="ChEBI" id="CHEBI:57540"/>
        <dbReference type="ChEBI" id="CHEBI:57945"/>
        <dbReference type="ChEBI" id="CHEBI:58052"/>
        <dbReference type="ChEBI" id="CHEBI:58885"/>
        <dbReference type="EC" id="1.1.1.22"/>
    </reaction>
</comment>
<evidence type="ECO:0000256" key="1">
    <source>
        <dbReference type="ARBA" id="ARBA00004701"/>
    </source>
</evidence>
<dbReference type="SUPFAM" id="SSF51735">
    <property type="entry name" value="NAD(P)-binding Rossmann-fold domains"/>
    <property type="match status" value="1"/>
</dbReference>
<evidence type="ECO:0000256" key="10">
    <source>
        <dbReference type="PIRSR" id="PIRSR500134-2"/>
    </source>
</evidence>
<feature type="binding site" evidence="10">
    <location>
        <position position="213"/>
    </location>
    <ligand>
        <name>substrate</name>
    </ligand>
</feature>
<feature type="active site" description="Nucleophile" evidence="9">
    <location>
        <position position="269"/>
    </location>
</feature>
<dbReference type="InterPro" id="IPR014027">
    <property type="entry name" value="UDP-Glc/GDP-Man_DH_C"/>
</dbReference>
<dbReference type="InterPro" id="IPR028357">
    <property type="entry name" value="UDPglc_DH_bac"/>
</dbReference>
<dbReference type="PROSITE" id="PS51257">
    <property type="entry name" value="PROKAR_LIPOPROTEIN"/>
    <property type="match status" value="1"/>
</dbReference>
<keyword evidence="6 8" id="KW-0520">NAD</keyword>
<dbReference type="EMBL" id="BMJQ01000015">
    <property type="protein sequence ID" value="GGF38508.1"/>
    <property type="molecule type" value="Genomic_DNA"/>
</dbReference>
<evidence type="ECO:0000259" key="12">
    <source>
        <dbReference type="SMART" id="SM00984"/>
    </source>
</evidence>
<dbReference type="SUPFAM" id="SSF48179">
    <property type="entry name" value="6-phosphogluconate dehydrogenase C-terminal domain-like"/>
    <property type="match status" value="1"/>
</dbReference>
<dbReference type="SMART" id="SM00984">
    <property type="entry name" value="UDPG_MGDP_dh_C"/>
    <property type="match status" value="1"/>
</dbReference>
<evidence type="ECO:0000256" key="4">
    <source>
        <dbReference type="ARBA" id="ARBA00015132"/>
    </source>
</evidence>
<feature type="binding site" evidence="11">
    <location>
        <position position="30"/>
    </location>
    <ligand>
        <name>NAD(+)</name>
        <dbReference type="ChEBI" id="CHEBI:57540"/>
    </ligand>
</feature>
<evidence type="ECO:0000256" key="6">
    <source>
        <dbReference type="ARBA" id="ARBA00023027"/>
    </source>
</evidence>
<comment type="similarity">
    <text evidence="2 8">Belongs to the UDP-glucose/GDP-mannose dehydrogenase family.</text>
</comment>
<dbReference type="GO" id="GO:0051287">
    <property type="term" value="F:NAD binding"/>
    <property type="evidence" value="ECO:0007669"/>
    <property type="project" value="InterPro"/>
</dbReference>
<dbReference type="PIRSF" id="PIRSF500134">
    <property type="entry name" value="UDPglc_DH_bac"/>
    <property type="match status" value="1"/>
</dbReference>
<evidence type="ECO:0000313" key="14">
    <source>
        <dbReference type="Proteomes" id="UP000646365"/>
    </source>
</evidence>
<feature type="binding site" evidence="11">
    <location>
        <position position="35"/>
    </location>
    <ligand>
        <name>NAD(+)</name>
        <dbReference type="ChEBI" id="CHEBI:57540"/>
    </ligand>
</feature>
<proteinExistence type="inferred from homology"/>
<protein>
    <recommendedName>
        <fullName evidence="4 8">UDP-glucose 6-dehydrogenase</fullName>
        <ecNumber evidence="3 8">1.1.1.22</ecNumber>
    </recommendedName>
</protein>
<gene>
    <name evidence="13" type="ORF">GCM10011611_51110</name>
</gene>
<dbReference type="InterPro" id="IPR017476">
    <property type="entry name" value="UDP-Glc/GDP-Man"/>
</dbReference>
<dbReference type="NCBIfam" id="TIGR03026">
    <property type="entry name" value="NDP-sugDHase"/>
    <property type="match status" value="1"/>
</dbReference>
<evidence type="ECO:0000256" key="8">
    <source>
        <dbReference type="PIRNR" id="PIRNR000124"/>
    </source>
</evidence>
<feature type="binding site" evidence="10">
    <location>
        <begin position="156"/>
        <end position="159"/>
    </location>
    <ligand>
        <name>substrate</name>
    </ligand>
</feature>
<organism evidence="13 14">
    <name type="scientific">Aliidongia dinghuensis</name>
    <dbReference type="NCBI Taxonomy" id="1867774"/>
    <lineage>
        <taxon>Bacteria</taxon>
        <taxon>Pseudomonadati</taxon>
        <taxon>Pseudomonadota</taxon>
        <taxon>Alphaproteobacteria</taxon>
        <taxon>Rhodospirillales</taxon>
        <taxon>Dongiaceae</taxon>
        <taxon>Aliidongia</taxon>
    </lineage>
</organism>
<dbReference type="GO" id="GO:0006065">
    <property type="term" value="P:UDP-glucuronate biosynthetic process"/>
    <property type="evidence" value="ECO:0007669"/>
    <property type="project" value="UniProtKB-UniPathway"/>
</dbReference>
<dbReference type="PIRSF" id="PIRSF000124">
    <property type="entry name" value="UDPglc_GDPman_dh"/>
    <property type="match status" value="1"/>
</dbReference>
<dbReference type="AlphaFoldDB" id="A0A8J3E5T7"/>
<reference evidence="13" key="2">
    <citation type="submission" date="2020-09" db="EMBL/GenBank/DDBJ databases">
        <authorList>
            <person name="Sun Q."/>
            <person name="Zhou Y."/>
        </authorList>
    </citation>
    <scope>NUCLEOTIDE SEQUENCE</scope>
    <source>
        <strain evidence="13">CGMCC 1.15725</strain>
    </source>
</reference>
<sequence>MRIAVIGTGYVGLVSGACFSEFGTSVVCVDKDASKIERINRGEMPIYEPGLDDLVARNVKEGRLEFSTDLAASVKGVDAVFIAVGTPSRRGDGHADLSYVFAAAEEIAKALDGYAAIVTKSTVPVGTGRKVAEVVMKARPDLELGRDFDVVSNPEFLREGSAIEDFMRPDRVVVGTLDGATRGREVMRALYRPLALIEKPVLFTALETAEVIKYAANCFLATKITFINEMANLCEQVGADVQDVAKGIGLDNRIGNKFLHAGPGYGGSCFPKDCLALVKTARDAGAPIRIVESVIEVNEGRKVDMARRIVDALGGDAKGKRVGLLGLTFKPNTDDMRDSPSLAIVPALLEAGASIRAYDPEGMHEAQKLLSGIEYAADAYDALKDADVLVFCTEWNQFRSLDWTRVRQAMPGRIIVDLRNIYDPTRVAREGFTYHSIGRKAAIPA</sequence>
<evidence type="ECO:0000256" key="7">
    <source>
        <dbReference type="ARBA" id="ARBA00047473"/>
    </source>
</evidence>
<dbReference type="InterPro" id="IPR036220">
    <property type="entry name" value="UDP-Glc/GDP-Man_DH_C_sf"/>
</dbReference>
<dbReference type="RefSeq" id="WP_189050989.1">
    <property type="nucleotide sequence ID" value="NZ_BMJQ01000015.1"/>
</dbReference>
<feature type="binding site" evidence="11">
    <location>
        <position position="86"/>
    </location>
    <ligand>
        <name>NAD(+)</name>
        <dbReference type="ChEBI" id="CHEBI:57540"/>
    </ligand>
</feature>
<evidence type="ECO:0000256" key="2">
    <source>
        <dbReference type="ARBA" id="ARBA00006601"/>
    </source>
</evidence>
<dbReference type="EC" id="1.1.1.22" evidence="3 8"/>
<feature type="binding site" evidence="11">
    <location>
        <position position="122"/>
    </location>
    <ligand>
        <name>NAD(+)</name>
        <dbReference type="ChEBI" id="CHEBI:57540"/>
    </ligand>
</feature>
<dbReference type="Gene3D" id="3.40.50.720">
    <property type="entry name" value="NAD(P)-binding Rossmann-like Domain"/>
    <property type="match status" value="2"/>
</dbReference>
<dbReference type="GO" id="GO:0000271">
    <property type="term" value="P:polysaccharide biosynthetic process"/>
    <property type="evidence" value="ECO:0007669"/>
    <property type="project" value="InterPro"/>
</dbReference>
<evidence type="ECO:0000256" key="5">
    <source>
        <dbReference type="ARBA" id="ARBA00023002"/>
    </source>
</evidence>
<feature type="binding site" evidence="10">
    <location>
        <position position="330"/>
    </location>
    <ligand>
        <name>substrate</name>
    </ligand>
</feature>
<comment type="caution">
    <text evidence="13">The sequence shown here is derived from an EMBL/GenBank/DDBJ whole genome shotgun (WGS) entry which is preliminary data.</text>
</comment>
<dbReference type="Pfam" id="PF03721">
    <property type="entry name" value="UDPG_MGDP_dh_N"/>
    <property type="match status" value="1"/>
</dbReference>
<dbReference type="GO" id="GO:0003979">
    <property type="term" value="F:UDP-glucose 6-dehydrogenase activity"/>
    <property type="evidence" value="ECO:0007669"/>
    <property type="project" value="UniProtKB-EC"/>
</dbReference>
<keyword evidence="5 8" id="KW-0560">Oxidoreductase</keyword>
<dbReference type="InterPro" id="IPR036291">
    <property type="entry name" value="NAD(P)-bd_dom_sf"/>
</dbReference>
<dbReference type="InterPro" id="IPR001732">
    <property type="entry name" value="UDP-Glc/GDP-Man_DH_N"/>
</dbReference>
<dbReference type="UniPathway" id="UPA00038">
    <property type="reaction ID" value="UER00491"/>
</dbReference>
<reference evidence="13" key="1">
    <citation type="journal article" date="2014" name="Int. J. Syst. Evol. Microbiol.">
        <title>Complete genome sequence of Corynebacterium casei LMG S-19264T (=DSM 44701T), isolated from a smear-ripened cheese.</title>
        <authorList>
            <consortium name="US DOE Joint Genome Institute (JGI-PGF)"/>
            <person name="Walter F."/>
            <person name="Albersmeier A."/>
            <person name="Kalinowski J."/>
            <person name="Ruckert C."/>
        </authorList>
    </citation>
    <scope>NUCLEOTIDE SEQUENCE</scope>
    <source>
        <strain evidence="13">CGMCC 1.15725</strain>
    </source>
</reference>
<feature type="binding site" evidence="11">
    <location>
        <position position="337"/>
    </location>
    <ligand>
        <name>NAD(+)</name>
        <dbReference type="ChEBI" id="CHEBI:57540"/>
    </ligand>
</feature>
<dbReference type="Proteomes" id="UP000646365">
    <property type="component" value="Unassembled WGS sequence"/>
</dbReference>
<dbReference type="Gene3D" id="1.20.5.100">
    <property type="entry name" value="Cytochrome c1, transmembrane anchor, C-terminal"/>
    <property type="match status" value="1"/>
</dbReference>